<accession>S7TFA4</accession>
<keyword evidence="1" id="KW-1133">Transmembrane helix</keyword>
<keyword evidence="1" id="KW-0812">Transmembrane</keyword>
<dbReference type="STRING" id="1121439.dsat_2122"/>
<comment type="caution">
    <text evidence="2">The sequence shown here is derived from an EMBL/GenBank/DDBJ whole genome shotgun (WGS) entry which is preliminary data.</text>
</comment>
<proteinExistence type="predicted"/>
<organism evidence="2 3">
    <name type="scientific">Alkalidesulfovibrio alkalitolerans DSM 16529</name>
    <dbReference type="NCBI Taxonomy" id="1121439"/>
    <lineage>
        <taxon>Bacteria</taxon>
        <taxon>Pseudomonadati</taxon>
        <taxon>Thermodesulfobacteriota</taxon>
        <taxon>Desulfovibrionia</taxon>
        <taxon>Desulfovibrionales</taxon>
        <taxon>Desulfovibrionaceae</taxon>
        <taxon>Alkalidesulfovibrio</taxon>
    </lineage>
</organism>
<dbReference type="Proteomes" id="UP000014975">
    <property type="component" value="Unassembled WGS sequence"/>
</dbReference>
<gene>
    <name evidence="2" type="ORF">dsat_2122</name>
</gene>
<keyword evidence="3" id="KW-1185">Reference proteome</keyword>
<dbReference type="EMBL" id="ATHI01000004">
    <property type="protein sequence ID" value="EPR35421.1"/>
    <property type="molecule type" value="Genomic_DNA"/>
</dbReference>
<dbReference type="RefSeq" id="WP_020886008.1">
    <property type="nucleotide sequence ID" value="NZ_ATHI01000004.1"/>
</dbReference>
<dbReference type="OrthoDB" id="5472108at2"/>
<dbReference type="InterPro" id="IPR046735">
    <property type="entry name" value="PA2779-like"/>
</dbReference>
<protein>
    <recommendedName>
        <fullName evidence="4">PA2779 family protein</fullName>
    </recommendedName>
</protein>
<evidence type="ECO:0000256" key="1">
    <source>
        <dbReference type="SAM" id="Phobius"/>
    </source>
</evidence>
<feature type="transmembrane region" description="Helical" evidence="1">
    <location>
        <begin position="104"/>
        <end position="124"/>
    </location>
</feature>
<evidence type="ECO:0000313" key="3">
    <source>
        <dbReference type="Proteomes" id="UP000014975"/>
    </source>
</evidence>
<evidence type="ECO:0000313" key="2">
    <source>
        <dbReference type="EMBL" id="EPR35421.1"/>
    </source>
</evidence>
<name>S7TFA4_9BACT</name>
<dbReference type="eggNOG" id="ENOG5032X8P">
    <property type="taxonomic scope" value="Bacteria"/>
</dbReference>
<dbReference type="AlphaFoldDB" id="S7TFA4"/>
<sequence length="132" mass="14313">MKQLTTFAWFKPLTMCMALIMFTLGLVPRVEASFLPTGESRSLAAQEADMSVVREALENKIVGQRLADFGYTAEEVENTLKLASPEEIHQLATNIQAVQAGEGALGVIIAILVIALLVVLILHFSGKTVTIQ</sequence>
<keyword evidence="1" id="KW-0472">Membrane</keyword>
<dbReference type="NCBIfam" id="NF033919">
    <property type="entry name" value="PA2779_fam"/>
    <property type="match status" value="1"/>
</dbReference>
<dbReference type="PATRIC" id="fig|1121439.3.peg.509"/>
<dbReference type="Pfam" id="PF20332">
    <property type="entry name" value="DUF6627"/>
    <property type="match status" value="1"/>
</dbReference>
<evidence type="ECO:0008006" key="4">
    <source>
        <dbReference type="Google" id="ProtNLM"/>
    </source>
</evidence>
<reference evidence="2 3" key="1">
    <citation type="journal article" date="2013" name="Genome Announc.">
        <title>Draft genome sequences for three mercury-methylating, sulfate-reducing bacteria.</title>
        <authorList>
            <person name="Brown S.D."/>
            <person name="Hurt R.A.Jr."/>
            <person name="Gilmour C.C."/>
            <person name="Elias D.A."/>
        </authorList>
    </citation>
    <scope>NUCLEOTIDE SEQUENCE [LARGE SCALE GENOMIC DNA]</scope>
    <source>
        <strain evidence="2 3">DSM 16529</strain>
    </source>
</reference>